<accession>A0A397VHJ4</accession>
<proteinExistence type="predicted"/>
<keyword evidence="3" id="KW-1185">Reference proteome</keyword>
<gene>
    <name evidence="2" type="ORF">C2G38_2183650</name>
</gene>
<sequence>MNKITNQMISAQSQNCNNLQQTIISQPQNNHGQLQRINNVVGPQNAGGLFQRAPNISLQPIIPQNITNQFINTSIDVQPYTDLVGGMDFSPRMQDVENSPTESAQSSTSLISGHDIDL</sequence>
<dbReference type="AlphaFoldDB" id="A0A397VHJ4"/>
<reference evidence="2 3" key="1">
    <citation type="submission" date="2018-06" db="EMBL/GenBank/DDBJ databases">
        <title>Comparative genomics reveals the genomic features of Rhizophagus irregularis, R. cerebriforme, R. diaphanum and Gigaspora rosea, and their symbiotic lifestyle signature.</title>
        <authorList>
            <person name="Morin E."/>
            <person name="San Clemente H."/>
            <person name="Chen E.C.H."/>
            <person name="De La Providencia I."/>
            <person name="Hainaut M."/>
            <person name="Kuo A."/>
            <person name="Kohler A."/>
            <person name="Murat C."/>
            <person name="Tang N."/>
            <person name="Roy S."/>
            <person name="Loubradou J."/>
            <person name="Henrissat B."/>
            <person name="Grigoriev I.V."/>
            <person name="Corradi N."/>
            <person name="Roux C."/>
            <person name="Martin F.M."/>
        </authorList>
    </citation>
    <scope>NUCLEOTIDE SEQUENCE [LARGE SCALE GENOMIC DNA]</scope>
    <source>
        <strain evidence="2 3">DAOM 194757</strain>
    </source>
</reference>
<name>A0A397VHJ4_9GLOM</name>
<comment type="caution">
    <text evidence="2">The sequence shown here is derived from an EMBL/GenBank/DDBJ whole genome shotgun (WGS) entry which is preliminary data.</text>
</comment>
<evidence type="ECO:0000313" key="2">
    <source>
        <dbReference type="EMBL" id="RIB18776.1"/>
    </source>
</evidence>
<feature type="compositionally biased region" description="Polar residues" evidence="1">
    <location>
        <begin position="96"/>
        <end position="111"/>
    </location>
</feature>
<dbReference type="OrthoDB" id="2441993at2759"/>
<dbReference type="Proteomes" id="UP000266673">
    <property type="component" value="Unassembled WGS sequence"/>
</dbReference>
<organism evidence="2 3">
    <name type="scientific">Gigaspora rosea</name>
    <dbReference type="NCBI Taxonomy" id="44941"/>
    <lineage>
        <taxon>Eukaryota</taxon>
        <taxon>Fungi</taxon>
        <taxon>Fungi incertae sedis</taxon>
        <taxon>Mucoromycota</taxon>
        <taxon>Glomeromycotina</taxon>
        <taxon>Glomeromycetes</taxon>
        <taxon>Diversisporales</taxon>
        <taxon>Gigasporaceae</taxon>
        <taxon>Gigaspora</taxon>
    </lineage>
</organism>
<protein>
    <submittedName>
        <fullName evidence="2">Uncharacterized protein</fullName>
    </submittedName>
</protein>
<evidence type="ECO:0000313" key="3">
    <source>
        <dbReference type="Proteomes" id="UP000266673"/>
    </source>
</evidence>
<dbReference type="EMBL" id="QKWP01000517">
    <property type="protein sequence ID" value="RIB18776.1"/>
    <property type="molecule type" value="Genomic_DNA"/>
</dbReference>
<evidence type="ECO:0000256" key="1">
    <source>
        <dbReference type="SAM" id="MobiDB-lite"/>
    </source>
</evidence>
<feature type="region of interest" description="Disordered" evidence="1">
    <location>
        <begin position="88"/>
        <end position="118"/>
    </location>
</feature>